<dbReference type="Ensembl" id="ENSXCOT00000010731.1">
    <property type="protein sequence ID" value="ENSXCOP00000010607.1"/>
    <property type="gene ID" value="ENSXCOG00000008022.1"/>
</dbReference>
<evidence type="ECO:0000313" key="3">
    <source>
        <dbReference type="Proteomes" id="UP000261380"/>
    </source>
</evidence>
<keyword evidence="1" id="KW-0732">Signal</keyword>
<name>A0A3B5LIB1_9TELE</name>
<feature type="signal peptide" evidence="1">
    <location>
        <begin position="1"/>
        <end position="19"/>
    </location>
</feature>
<feature type="chain" id="PRO_5017222812" description="Secreted protein" evidence="1">
    <location>
        <begin position="20"/>
        <end position="97"/>
    </location>
</feature>
<dbReference type="AlphaFoldDB" id="A0A3B5LIB1"/>
<evidence type="ECO:0000313" key="2">
    <source>
        <dbReference type="Ensembl" id="ENSXCOP00000010607.1"/>
    </source>
</evidence>
<reference evidence="2" key="1">
    <citation type="submission" date="2025-08" db="UniProtKB">
        <authorList>
            <consortium name="Ensembl"/>
        </authorList>
    </citation>
    <scope>IDENTIFICATION</scope>
</reference>
<evidence type="ECO:0000256" key="1">
    <source>
        <dbReference type="SAM" id="SignalP"/>
    </source>
</evidence>
<organism evidence="2 3">
    <name type="scientific">Xiphophorus couchianus</name>
    <name type="common">Monterrey platyfish</name>
    <dbReference type="NCBI Taxonomy" id="32473"/>
    <lineage>
        <taxon>Eukaryota</taxon>
        <taxon>Metazoa</taxon>
        <taxon>Chordata</taxon>
        <taxon>Craniata</taxon>
        <taxon>Vertebrata</taxon>
        <taxon>Euteleostomi</taxon>
        <taxon>Actinopterygii</taxon>
        <taxon>Neopterygii</taxon>
        <taxon>Teleostei</taxon>
        <taxon>Neoteleostei</taxon>
        <taxon>Acanthomorphata</taxon>
        <taxon>Ovalentaria</taxon>
        <taxon>Atherinomorphae</taxon>
        <taxon>Cyprinodontiformes</taxon>
        <taxon>Poeciliidae</taxon>
        <taxon>Poeciliinae</taxon>
        <taxon>Xiphophorus</taxon>
    </lineage>
</organism>
<protein>
    <recommendedName>
        <fullName evidence="4">Secreted protein</fullName>
    </recommendedName>
</protein>
<proteinExistence type="predicted"/>
<sequence length="97" mass="10361">FCVLFCVCVGAPFFPACVCQLCTMVSIACMCVCVCKCSFTYVFSCCAPKMAEASGTISSALYALLTQGTTYKLLTLPYCLLSLLSISLSASDTHLYT</sequence>
<dbReference type="Proteomes" id="UP000261380">
    <property type="component" value="Unplaced"/>
</dbReference>
<reference evidence="2" key="2">
    <citation type="submission" date="2025-09" db="UniProtKB">
        <authorList>
            <consortium name="Ensembl"/>
        </authorList>
    </citation>
    <scope>IDENTIFICATION</scope>
</reference>
<evidence type="ECO:0008006" key="4">
    <source>
        <dbReference type="Google" id="ProtNLM"/>
    </source>
</evidence>
<accession>A0A3B5LIB1</accession>
<keyword evidence="3" id="KW-1185">Reference proteome</keyword>